<gene>
    <name evidence="5" type="ORF">LCGC14_1823940</name>
</gene>
<protein>
    <recommendedName>
        <fullName evidence="4">Thiamine phosphate synthase/TenI domain-containing protein</fullName>
    </recommendedName>
</protein>
<dbReference type="InterPro" id="IPR022998">
    <property type="entry name" value="ThiamineP_synth_TenI"/>
</dbReference>
<dbReference type="InterPro" id="IPR013785">
    <property type="entry name" value="Aldolase_TIM"/>
</dbReference>
<dbReference type="Gene3D" id="3.20.20.70">
    <property type="entry name" value="Aldolase class I"/>
    <property type="match status" value="1"/>
</dbReference>
<evidence type="ECO:0000313" key="5">
    <source>
        <dbReference type="EMBL" id="KKL98485.1"/>
    </source>
</evidence>
<accession>A0A0F9IXU0</accession>
<reference evidence="5" key="1">
    <citation type="journal article" date="2015" name="Nature">
        <title>Complex archaea that bridge the gap between prokaryotes and eukaryotes.</title>
        <authorList>
            <person name="Spang A."/>
            <person name="Saw J.H."/>
            <person name="Jorgensen S.L."/>
            <person name="Zaremba-Niedzwiedzka K."/>
            <person name="Martijn J."/>
            <person name="Lind A.E."/>
            <person name="van Eijk R."/>
            <person name="Schleper C."/>
            <person name="Guy L."/>
            <person name="Ettema T.J."/>
        </authorList>
    </citation>
    <scope>NUCLEOTIDE SEQUENCE</scope>
</reference>
<dbReference type="SUPFAM" id="SSF51391">
    <property type="entry name" value="Thiamin phosphate synthase"/>
    <property type="match status" value="1"/>
</dbReference>
<feature type="region of interest" description="Disordered" evidence="3">
    <location>
        <begin position="135"/>
        <end position="172"/>
    </location>
</feature>
<comment type="pathway">
    <text evidence="1">Cofactor biosynthesis; thiamine diphosphate biosynthesis.</text>
</comment>
<evidence type="ECO:0000256" key="3">
    <source>
        <dbReference type="SAM" id="MobiDB-lite"/>
    </source>
</evidence>
<evidence type="ECO:0000256" key="1">
    <source>
        <dbReference type="ARBA" id="ARBA00004948"/>
    </source>
</evidence>
<dbReference type="AlphaFoldDB" id="A0A0F9IXU0"/>
<feature type="domain" description="Thiamine phosphate synthase/TenI" evidence="4">
    <location>
        <begin position="7"/>
        <end position="119"/>
    </location>
</feature>
<dbReference type="PANTHER" id="PTHR20857">
    <property type="entry name" value="THIAMINE-PHOSPHATE PYROPHOSPHORYLASE"/>
    <property type="match status" value="1"/>
</dbReference>
<dbReference type="InterPro" id="IPR036206">
    <property type="entry name" value="ThiamineP_synth_sf"/>
</dbReference>
<proteinExistence type="predicted"/>
<dbReference type="PANTHER" id="PTHR20857:SF15">
    <property type="entry name" value="THIAMINE-PHOSPHATE SYNTHASE"/>
    <property type="match status" value="1"/>
</dbReference>
<dbReference type="EMBL" id="LAZR01017910">
    <property type="protein sequence ID" value="KKL98485.1"/>
    <property type="molecule type" value="Genomic_DNA"/>
</dbReference>
<sequence length="262" mass="27647">MYLGGICFITDRKSCGMDWLVMTSEVLQAGVKWVQYRDKESDRCCLFETAVELRELTRKSGAFFIMNDHPDIAAAVDADGVHLGQDDMPVAEARKVLGSKKVIGISTHSIAEAVEAEAACDIQVRDSQADLALRARRRPVLPSPARSGADRPSVPASQRGPVAETDPVQDNCPVEVDPVEETVPAVVSDLAVAIGLVLVDLVVADLVKLAPAKDPPAATGAERSTNITTITAAIMLATTTTGPTRAGETPAATGTGTERSIT</sequence>
<dbReference type="GO" id="GO:0005737">
    <property type="term" value="C:cytoplasm"/>
    <property type="evidence" value="ECO:0007669"/>
    <property type="project" value="TreeGrafter"/>
</dbReference>
<dbReference type="GO" id="GO:0004789">
    <property type="term" value="F:thiamine-phosphate diphosphorylase activity"/>
    <property type="evidence" value="ECO:0007669"/>
    <property type="project" value="TreeGrafter"/>
</dbReference>
<dbReference type="GO" id="GO:0009228">
    <property type="term" value="P:thiamine biosynthetic process"/>
    <property type="evidence" value="ECO:0007669"/>
    <property type="project" value="UniProtKB-KW"/>
</dbReference>
<organism evidence="5">
    <name type="scientific">marine sediment metagenome</name>
    <dbReference type="NCBI Taxonomy" id="412755"/>
    <lineage>
        <taxon>unclassified sequences</taxon>
        <taxon>metagenomes</taxon>
        <taxon>ecological metagenomes</taxon>
    </lineage>
</organism>
<name>A0A0F9IXU0_9ZZZZ</name>
<evidence type="ECO:0000259" key="4">
    <source>
        <dbReference type="Pfam" id="PF02581"/>
    </source>
</evidence>
<keyword evidence="2" id="KW-0784">Thiamine biosynthesis</keyword>
<evidence type="ECO:0000256" key="2">
    <source>
        <dbReference type="ARBA" id="ARBA00022977"/>
    </source>
</evidence>
<dbReference type="CDD" id="cd00564">
    <property type="entry name" value="TMP_TenI"/>
    <property type="match status" value="1"/>
</dbReference>
<dbReference type="Pfam" id="PF02581">
    <property type="entry name" value="TMP-TENI"/>
    <property type="match status" value="1"/>
</dbReference>
<feature type="region of interest" description="Disordered" evidence="3">
    <location>
        <begin position="241"/>
        <end position="262"/>
    </location>
</feature>
<comment type="caution">
    <text evidence="5">The sequence shown here is derived from an EMBL/GenBank/DDBJ whole genome shotgun (WGS) entry which is preliminary data.</text>
</comment>